<accession>A0A835CEG9</accession>
<gene>
    <name evidence="1" type="ORF">G2W53_010811</name>
</gene>
<dbReference type="Proteomes" id="UP000634136">
    <property type="component" value="Unassembled WGS sequence"/>
</dbReference>
<evidence type="ECO:0000313" key="2">
    <source>
        <dbReference type="Proteomes" id="UP000634136"/>
    </source>
</evidence>
<keyword evidence="2" id="KW-1185">Reference proteome</keyword>
<evidence type="ECO:0000313" key="1">
    <source>
        <dbReference type="EMBL" id="KAF7835952.1"/>
    </source>
</evidence>
<reference evidence="1" key="1">
    <citation type="submission" date="2020-09" db="EMBL/GenBank/DDBJ databases">
        <title>Genome-Enabled Discovery of Anthraquinone Biosynthesis in Senna tora.</title>
        <authorList>
            <person name="Kang S.-H."/>
            <person name="Pandey R.P."/>
            <person name="Lee C.-M."/>
            <person name="Sim J.-S."/>
            <person name="Jeong J.-T."/>
            <person name="Choi B.-S."/>
            <person name="Jung M."/>
            <person name="Ginzburg D."/>
            <person name="Zhao K."/>
            <person name="Won S.Y."/>
            <person name="Oh T.-J."/>
            <person name="Yu Y."/>
            <person name="Kim N.-H."/>
            <person name="Lee O.R."/>
            <person name="Lee T.-H."/>
            <person name="Bashyal P."/>
            <person name="Kim T.-S."/>
            <person name="Lee W.-H."/>
            <person name="Kawkins C."/>
            <person name="Kim C.-K."/>
            <person name="Kim J.S."/>
            <person name="Ahn B.O."/>
            <person name="Rhee S.Y."/>
            <person name="Sohng J.K."/>
        </authorList>
    </citation>
    <scope>NUCLEOTIDE SEQUENCE</scope>
    <source>
        <tissue evidence="1">Leaf</tissue>
    </source>
</reference>
<name>A0A835CEG9_9FABA</name>
<protein>
    <submittedName>
        <fullName evidence="1">Uncharacterized protein</fullName>
    </submittedName>
</protein>
<sequence>MGFDETRKSIGDEVGEIGGIVRAQDRKSDAKDQEFNAIVVRKLLLGCCGKLIPLADGSSIVRRISLSNAHFFDRFHKPTCQRGREVGQKVQDKKPSLKRK</sequence>
<dbReference type="EMBL" id="JAAIUW010000004">
    <property type="protein sequence ID" value="KAF7835952.1"/>
    <property type="molecule type" value="Genomic_DNA"/>
</dbReference>
<comment type="caution">
    <text evidence="1">The sequence shown here is derived from an EMBL/GenBank/DDBJ whole genome shotgun (WGS) entry which is preliminary data.</text>
</comment>
<dbReference type="AlphaFoldDB" id="A0A835CEG9"/>
<organism evidence="1 2">
    <name type="scientific">Senna tora</name>
    <dbReference type="NCBI Taxonomy" id="362788"/>
    <lineage>
        <taxon>Eukaryota</taxon>
        <taxon>Viridiplantae</taxon>
        <taxon>Streptophyta</taxon>
        <taxon>Embryophyta</taxon>
        <taxon>Tracheophyta</taxon>
        <taxon>Spermatophyta</taxon>
        <taxon>Magnoliopsida</taxon>
        <taxon>eudicotyledons</taxon>
        <taxon>Gunneridae</taxon>
        <taxon>Pentapetalae</taxon>
        <taxon>rosids</taxon>
        <taxon>fabids</taxon>
        <taxon>Fabales</taxon>
        <taxon>Fabaceae</taxon>
        <taxon>Caesalpinioideae</taxon>
        <taxon>Cassia clade</taxon>
        <taxon>Senna</taxon>
    </lineage>
</organism>
<proteinExistence type="predicted"/>